<dbReference type="InterPro" id="IPR019887">
    <property type="entry name" value="Tscrpt_reg_AsnC/Lrp_C"/>
</dbReference>
<dbReference type="PANTHER" id="PTHR30154:SF34">
    <property type="entry name" value="TRANSCRIPTIONAL REGULATOR AZLB"/>
    <property type="match status" value="1"/>
</dbReference>
<dbReference type="GO" id="GO:0043565">
    <property type="term" value="F:sequence-specific DNA binding"/>
    <property type="evidence" value="ECO:0007669"/>
    <property type="project" value="InterPro"/>
</dbReference>
<feature type="domain" description="HTH asnC-type" evidence="4">
    <location>
        <begin position="5"/>
        <end position="74"/>
    </location>
</feature>
<dbReference type="Proteomes" id="UP000192756">
    <property type="component" value="Unassembled WGS sequence"/>
</dbReference>
<dbReference type="OrthoDB" id="9800326at2"/>
<dbReference type="PRINTS" id="PR00033">
    <property type="entry name" value="HTHASNC"/>
</dbReference>
<organism evidence="5 6">
    <name type="scientific">Pedobacter africanus</name>
    <dbReference type="NCBI Taxonomy" id="151894"/>
    <lineage>
        <taxon>Bacteria</taxon>
        <taxon>Pseudomonadati</taxon>
        <taxon>Bacteroidota</taxon>
        <taxon>Sphingobacteriia</taxon>
        <taxon>Sphingobacteriales</taxon>
        <taxon>Sphingobacteriaceae</taxon>
        <taxon>Pedobacter</taxon>
    </lineage>
</organism>
<keyword evidence="6" id="KW-1185">Reference proteome</keyword>
<evidence type="ECO:0000256" key="3">
    <source>
        <dbReference type="ARBA" id="ARBA00023163"/>
    </source>
</evidence>
<reference evidence="6" key="1">
    <citation type="submission" date="2017-04" db="EMBL/GenBank/DDBJ databases">
        <authorList>
            <person name="Varghese N."/>
            <person name="Submissions S."/>
        </authorList>
    </citation>
    <scope>NUCLEOTIDE SEQUENCE [LARGE SCALE GENOMIC DNA]</scope>
    <source>
        <strain evidence="6">DSM 12126</strain>
    </source>
</reference>
<keyword evidence="3" id="KW-0804">Transcription</keyword>
<name>A0A1W1YMU9_9SPHI</name>
<dbReference type="PROSITE" id="PS50956">
    <property type="entry name" value="HTH_ASNC_2"/>
    <property type="match status" value="1"/>
</dbReference>
<dbReference type="InterPro" id="IPR036388">
    <property type="entry name" value="WH-like_DNA-bd_sf"/>
</dbReference>
<dbReference type="Gene3D" id="1.10.10.10">
    <property type="entry name" value="Winged helix-like DNA-binding domain superfamily/Winged helix DNA-binding domain"/>
    <property type="match status" value="1"/>
</dbReference>
<dbReference type="Gene3D" id="3.30.70.920">
    <property type="match status" value="1"/>
</dbReference>
<dbReference type="PANTHER" id="PTHR30154">
    <property type="entry name" value="LEUCINE-RESPONSIVE REGULATORY PROTEIN"/>
    <property type="match status" value="1"/>
</dbReference>
<dbReference type="AlphaFoldDB" id="A0A1W1YMU9"/>
<gene>
    <name evidence="5" type="ORF">SAMN04488524_0043</name>
</gene>
<proteinExistence type="predicted"/>
<dbReference type="Pfam" id="PF01037">
    <property type="entry name" value="AsnC_trans_reg"/>
    <property type="match status" value="1"/>
</dbReference>
<keyword evidence="2" id="KW-0238">DNA-binding</keyword>
<accession>A0A1W1YMU9</accession>
<dbReference type="EMBL" id="FWXT01000001">
    <property type="protein sequence ID" value="SMC37452.1"/>
    <property type="molecule type" value="Genomic_DNA"/>
</dbReference>
<evidence type="ECO:0000313" key="5">
    <source>
        <dbReference type="EMBL" id="SMC37452.1"/>
    </source>
</evidence>
<dbReference type="GO" id="GO:0005829">
    <property type="term" value="C:cytosol"/>
    <property type="evidence" value="ECO:0007669"/>
    <property type="project" value="TreeGrafter"/>
</dbReference>
<dbReference type="SUPFAM" id="SSF54909">
    <property type="entry name" value="Dimeric alpha+beta barrel"/>
    <property type="match status" value="1"/>
</dbReference>
<protein>
    <submittedName>
        <fullName evidence="5">Transcriptional regulator, AsnC family</fullName>
    </submittedName>
</protein>
<evidence type="ECO:0000256" key="1">
    <source>
        <dbReference type="ARBA" id="ARBA00023015"/>
    </source>
</evidence>
<dbReference type="InterPro" id="IPR000485">
    <property type="entry name" value="AsnC-type_HTH_dom"/>
</dbReference>
<dbReference type="InterPro" id="IPR019888">
    <property type="entry name" value="Tscrpt_reg_AsnC-like"/>
</dbReference>
<dbReference type="InterPro" id="IPR011008">
    <property type="entry name" value="Dimeric_a/b-barrel"/>
</dbReference>
<dbReference type="Pfam" id="PF13404">
    <property type="entry name" value="HTH_AsnC-type"/>
    <property type="match status" value="1"/>
</dbReference>
<dbReference type="SUPFAM" id="SSF46785">
    <property type="entry name" value="Winged helix' DNA-binding domain"/>
    <property type="match status" value="1"/>
</dbReference>
<sequence length="169" mass="19832">MALNLDEKDIQILMWLQQNSRISLTELSDILHIPAADIVERMKKLEVDEYLKGYATVLSRSKIEKKLLFIAGIRLYSNKDEHVWAFRKEIEGIPQIVNSYRVNGCFDFLFHILLSDMYDFHRNVASKLMDMENVVSMRSFYIPNEAREVERNQLNDIFNSNKTDNGLIN</sequence>
<dbReference type="STRING" id="151894.SAMN04488524_0043"/>
<dbReference type="RefSeq" id="WP_084236275.1">
    <property type="nucleotide sequence ID" value="NZ_FWXT01000001.1"/>
</dbReference>
<dbReference type="InterPro" id="IPR036390">
    <property type="entry name" value="WH_DNA-bd_sf"/>
</dbReference>
<evidence type="ECO:0000256" key="2">
    <source>
        <dbReference type="ARBA" id="ARBA00023125"/>
    </source>
</evidence>
<keyword evidence="1" id="KW-0805">Transcription regulation</keyword>
<evidence type="ECO:0000259" key="4">
    <source>
        <dbReference type="PROSITE" id="PS50956"/>
    </source>
</evidence>
<dbReference type="GO" id="GO:0043200">
    <property type="term" value="P:response to amino acid"/>
    <property type="evidence" value="ECO:0007669"/>
    <property type="project" value="TreeGrafter"/>
</dbReference>
<evidence type="ECO:0000313" key="6">
    <source>
        <dbReference type="Proteomes" id="UP000192756"/>
    </source>
</evidence>
<dbReference type="SMART" id="SM00344">
    <property type="entry name" value="HTH_ASNC"/>
    <property type="match status" value="1"/>
</dbReference>